<keyword evidence="3" id="KW-0597">Phosphoprotein</keyword>
<dbReference type="Pfam" id="PF00296">
    <property type="entry name" value="Bac_luciferase"/>
    <property type="match status" value="1"/>
</dbReference>
<dbReference type="InterPro" id="IPR006162">
    <property type="entry name" value="Ppantetheine_attach_site"/>
</dbReference>
<evidence type="ECO:0000313" key="4">
    <source>
        <dbReference type="EMBL" id="NSL85720.1"/>
    </source>
</evidence>
<dbReference type="SUPFAM" id="SSF56801">
    <property type="entry name" value="Acetyl-CoA synthetase-like"/>
    <property type="match status" value="2"/>
</dbReference>
<dbReference type="Proteomes" id="UP000281028">
    <property type="component" value="Unassembled WGS sequence"/>
</dbReference>
<dbReference type="InterPro" id="IPR024011">
    <property type="entry name" value="Biosynth_lucif-like_mOase_dom"/>
</dbReference>
<dbReference type="InterPro" id="IPR000873">
    <property type="entry name" value="AMP-dep_synth/lig_dom"/>
</dbReference>
<evidence type="ECO:0000313" key="5">
    <source>
        <dbReference type="Proteomes" id="UP000281028"/>
    </source>
</evidence>
<dbReference type="InterPro" id="IPR023213">
    <property type="entry name" value="CAT-like_dom_sf"/>
</dbReference>
<dbReference type="Pfam" id="PF18563">
    <property type="entry name" value="TubC_N"/>
    <property type="match status" value="1"/>
</dbReference>
<evidence type="ECO:0000256" key="3">
    <source>
        <dbReference type="ARBA" id="ARBA00022553"/>
    </source>
</evidence>
<dbReference type="PROSITE" id="PS50075">
    <property type="entry name" value="CARRIER"/>
    <property type="match status" value="1"/>
</dbReference>
<dbReference type="SMART" id="SM00823">
    <property type="entry name" value="PKS_PP"/>
    <property type="match status" value="1"/>
</dbReference>
<evidence type="ECO:0000256" key="2">
    <source>
        <dbReference type="ARBA" id="ARBA00022450"/>
    </source>
</evidence>
<dbReference type="EMBL" id="RIAR02000001">
    <property type="protein sequence ID" value="NSL85720.1"/>
    <property type="molecule type" value="Genomic_DNA"/>
</dbReference>
<dbReference type="InterPro" id="IPR044894">
    <property type="entry name" value="TubC_N_sf"/>
</dbReference>
<dbReference type="GO" id="GO:0043041">
    <property type="term" value="P:amino acid activation for nonribosomal peptide biosynthetic process"/>
    <property type="evidence" value="ECO:0007669"/>
    <property type="project" value="TreeGrafter"/>
</dbReference>
<dbReference type="Gene3D" id="3.30.559.10">
    <property type="entry name" value="Chloramphenicol acetyltransferase-like domain"/>
    <property type="match status" value="1"/>
</dbReference>
<dbReference type="FunFam" id="3.30.300.30:FF:000010">
    <property type="entry name" value="Enterobactin synthetase component F"/>
    <property type="match status" value="1"/>
</dbReference>
<accession>A0A433WQD7</accession>
<dbReference type="GO" id="GO:0044550">
    <property type="term" value="P:secondary metabolite biosynthetic process"/>
    <property type="evidence" value="ECO:0007669"/>
    <property type="project" value="TreeGrafter"/>
</dbReference>
<dbReference type="CDD" id="cd19531">
    <property type="entry name" value="LCL_NRPS-like"/>
    <property type="match status" value="1"/>
</dbReference>
<dbReference type="Gene3D" id="3.30.300.30">
    <property type="match status" value="1"/>
</dbReference>
<dbReference type="PANTHER" id="PTHR45527">
    <property type="entry name" value="NONRIBOSOMAL PEPTIDE SYNTHETASE"/>
    <property type="match status" value="1"/>
</dbReference>
<dbReference type="CDD" id="cd05930">
    <property type="entry name" value="A_NRPS"/>
    <property type="match status" value="1"/>
</dbReference>
<dbReference type="SUPFAM" id="SSF51679">
    <property type="entry name" value="Bacterial luciferase-like"/>
    <property type="match status" value="1"/>
</dbReference>
<dbReference type="Pfam" id="PF00668">
    <property type="entry name" value="Condensation"/>
    <property type="match status" value="1"/>
</dbReference>
<dbReference type="Pfam" id="PF13193">
    <property type="entry name" value="AMP-binding_C"/>
    <property type="match status" value="1"/>
</dbReference>
<dbReference type="InterPro" id="IPR041464">
    <property type="entry name" value="TubC_N"/>
</dbReference>
<dbReference type="InterPro" id="IPR036736">
    <property type="entry name" value="ACP-like_sf"/>
</dbReference>
<keyword evidence="2" id="KW-0596">Phosphopantetheine</keyword>
<reference evidence="4" key="1">
    <citation type="submission" date="2020-05" db="EMBL/GenBank/DDBJ databases">
        <title>Chitinophaga laudate sp. nov., isolated from a tropical peat swamp.</title>
        <authorList>
            <person name="Goh C.B.S."/>
            <person name="Lee M.S."/>
            <person name="Parimannan S."/>
            <person name="Pasbakhsh P."/>
            <person name="Yule C.M."/>
            <person name="Rajandas H."/>
            <person name="Loke S."/>
            <person name="Croft L."/>
            <person name="Tan J.B.L."/>
        </authorList>
    </citation>
    <scope>NUCLEOTIDE SEQUENCE</scope>
    <source>
        <strain evidence="4">Mgbs1</strain>
    </source>
</reference>
<dbReference type="PIRSF" id="PIRSF001617">
    <property type="entry name" value="Alpha-AR"/>
    <property type="match status" value="1"/>
</dbReference>
<dbReference type="Pfam" id="PF00550">
    <property type="entry name" value="PP-binding"/>
    <property type="match status" value="1"/>
</dbReference>
<sequence length="1494" mass="167079">MKMENLLKKLRDHQIAISLENQDLKVKFNGAALPPDLLKALKENKEQLVSYLSSLHTGVDNTAIPLLPESTSYTMSSGQARVWILSQFDEANQAYNMPGVFVFEGRLQTDALEAALNRLISRYEILRTCFRDDEEGEIKQFILDETTADFHIRQYDLREESDADAQAKAMIQEELVRPFDLRTAPLLRTCLFQLSDNKWIFTYVMHHIISDGWSMDILIRELMFCYNAFIRHQEPDMKPLRIQYKEYAAWQHEQLERAAQGSHRDYWMKQFEGELPVLNLIGDYPRPAVKTYRGSAVGRRIPAGVAVKIKELNQEAGTTLFMGLLSAVYILLYRFTGQQDLIVGTPVAGRDHIDLEDQIGLFLNTLALRTSFDGQDSYLSLLEKVKQVTLAAYEHQLYPFDRLVDDLHLKRDTGRSPLFDVMMILQNARMQGSGRQQFGDVTVGSYDRGEHAVSKFDLTFDFIEVEGEIQASIEYNSDIFSRSTAEQLLSCLEGILTAISAAPQQAIGTLDYLSEAERNRLLQVFNNTALETPADATIISQFEKQVQLSPDNIAVVMEDRQLTYAQLNAAADRLAAYLQHTFRVKANDLVGIRLQRSEWMIIAILGTLKSGAGYVPVDPQYPAERIKYITEDSGCITMIDDGMLQQLHAATTESPLKAAAIAPEQLAYCIYTSGTTGNPKGCLLTHANVVNFFCGMTATFGRTPGTMLALTNYTFDISVLELLWTLTLGYKVVIQGDVRDIVAIEEAPVKPLDFSLFYFGNADNSQEEDKYRLLLEGAKYADNNGYAAVWTPERHFHEFGGLYPSPALMGAALAVLTKNIAIRAGSVVLPLHHPLRVAEEWSVIDNLSGGRVGIACASGWHAGDFVLSPGQYSSRHENMYTMIDTVQRLWRGEQLEFPDGNNVMKKTRIFPSPRQQELPIWLTSANSIQTFISAGKAGAGVLTHLLGETTEGLAIKIAAYRKAFAESGHDISKAKVALMLHTYIGEDINVTYDKARIPFMNYLRTSVSLMKTFAADLNVNIESEQFSEEDMQSLLEHAFNRYVSTASLIGTRATAMEMLKKLSRIGVDEIACLIDFGVGFEDTMNGLENITVLKDSYQQLTTMPVKTGYSVHAQLQQHQVTHLQATPSMASLLQADSRAMGSLRTILLGGERLPQSLVRDLYDNLPEVQLYNMYGPTETTIWSACSAVPRHAAAITIGRPIANTRIYILDAAQQLLPVGAEGEIYIGGQGVANGYINKPELSETRFLPDPFLPGERVYRTGDFGRWLPDGSIEYIGRKDDQVKISGHRIELGEIEAALLETGHITAAVVMAKQVHQEEKELIAYIVTAQEPDTAAIRAALLQKLPAYMVPGYYMQLSSLPLTPNGKVDRKQLPEYRQKGPGTVRQHVAAANEVEQKLVDIWSELLGRDDIGTHDNFFDLGGNSIKIVRMVMTINKIFDKKLSVAMAFRFTTINMLSKYLTEEHVITGESDKELDMSVNIMEDTFNLLNSDLNDD</sequence>
<dbReference type="InterPro" id="IPR009081">
    <property type="entry name" value="PP-bd_ACP"/>
</dbReference>
<organism evidence="4 5">
    <name type="scientific">Chitinophaga solisilvae</name>
    <dbReference type="NCBI Taxonomy" id="1233460"/>
    <lineage>
        <taxon>Bacteria</taxon>
        <taxon>Pseudomonadati</taxon>
        <taxon>Bacteroidota</taxon>
        <taxon>Chitinophagia</taxon>
        <taxon>Chitinophagales</taxon>
        <taxon>Chitinophagaceae</taxon>
        <taxon>Chitinophaga</taxon>
    </lineage>
</organism>
<dbReference type="GO" id="GO:0031177">
    <property type="term" value="F:phosphopantetheine binding"/>
    <property type="evidence" value="ECO:0007669"/>
    <property type="project" value="InterPro"/>
</dbReference>
<dbReference type="Gene3D" id="3.20.20.30">
    <property type="entry name" value="Luciferase-like domain"/>
    <property type="match status" value="1"/>
</dbReference>
<dbReference type="Gene3D" id="3.40.50.12780">
    <property type="entry name" value="N-terminal domain of ligase-like"/>
    <property type="match status" value="1"/>
</dbReference>
<dbReference type="InterPro" id="IPR042099">
    <property type="entry name" value="ANL_N_sf"/>
</dbReference>
<protein>
    <submittedName>
        <fullName evidence="4">LLM class flavin-dependent oxidoreductase</fullName>
    </submittedName>
</protein>
<dbReference type="PANTHER" id="PTHR45527:SF1">
    <property type="entry name" value="FATTY ACID SYNTHASE"/>
    <property type="match status" value="1"/>
</dbReference>
<evidence type="ECO:0000256" key="1">
    <source>
        <dbReference type="ARBA" id="ARBA00001957"/>
    </source>
</evidence>
<dbReference type="FunFam" id="2.30.38.10:FF:000001">
    <property type="entry name" value="Non-ribosomal peptide synthetase PvdI"/>
    <property type="match status" value="1"/>
</dbReference>
<dbReference type="GO" id="GO:0005737">
    <property type="term" value="C:cytoplasm"/>
    <property type="evidence" value="ECO:0007669"/>
    <property type="project" value="TreeGrafter"/>
</dbReference>
<dbReference type="Gene3D" id="3.30.559.30">
    <property type="entry name" value="Nonribosomal peptide synthetase, condensation domain"/>
    <property type="match status" value="1"/>
</dbReference>
<dbReference type="InterPro" id="IPR036661">
    <property type="entry name" value="Luciferase-like_sf"/>
</dbReference>
<gene>
    <name evidence="4" type="ORF">ECE50_002685</name>
</gene>
<dbReference type="InterPro" id="IPR020806">
    <property type="entry name" value="PKS_PP-bd"/>
</dbReference>
<dbReference type="Pfam" id="PF00501">
    <property type="entry name" value="AMP-binding"/>
    <property type="match status" value="2"/>
</dbReference>
<name>A0A433WQD7_9BACT</name>
<dbReference type="Gene3D" id="1.10.10.1830">
    <property type="entry name" value="Non-ribosomal peptide synthase, adenylation domain"/>
    <property type="match status" value="1"/>
</dbReference>
<dbReference type="Gene3D" id="3.40.50.980">
    <property type="match status" value="1"/>
</dbReference>
<comment type="cofactor">
    <cofactor evidence="1">
        <name>pantetheine 4'-phosphate</name>
        <dbReference type="ChEBI" id="CHEBI:47942"/>
    </cofactor>
</comment>
<comment type="caution">
    <text evidence="4">The sequence shown here is derived from an EMBL/GenBank/DDBJ whole genome shotgun (WGS) entry which is preliminary data.</text>
</comment>
<proteinExistence type="predicted"/>
<dbReference type="GO" id="GO:0016705">
    <property type="term" value="F:oxidoreductase activity, acting on paired donors, with incorporation or reduction of molecular oxygen"/>
    <property type="evidence" value="ECO:0007669"/>
    <property type="project" value="InterPro"/>
</dbReference>
<dbReference type="OrthoDB" id="9814695at2"/>
<dbReference type="InterPro" id="IPR011251">
    <property type="entry name" value="Luciferase-like_dom"/>
</dbReference>
<dbReference type="InterPro" id="IPR025110">
    <property type="entry name" value="AMP-bd_C"/>
</dbReference>
<dbReference type="InterPro" id="IPR001242">
    <property type="entry name" value="Condensation_dom"/>
</dbReference>
<dbReference type="InterPro" id="IPR045851">
    <property type="entry name" value="AMP-bd_C_sf"/>
</dbReference>
<dbReference type="PROSITE" id="PS00012">
    <property type="entry name" value="PHOSPHOPANTETHEINE"/>
    <property type="match status" value="1"/>
</dbReference>
<keyword evidence="5" id="KW-1185">Reference proteome</keyword>
<dbReference type="Gene3D" id="2.30.38.10">
    <property type="entry name" value="Luciferase, Domain 3"/>
    <property type="match status" value="1"/>
</dbReference>
<dbReference type="Gene3D" id="1.10.1200.10">
    <property type="entry name" value="ACP-like"/>
    <property type="match status" value="1"/>
</dbReference>
<dbReference type="SUPFAM" id="SSF52777">
    <property type="entry name" value="CoA-dependent acyltransferases"/>
    <property type="match status" value="2"/>
</dbReference>
<dbReference type="NCBIfam" id="TIGR04020">
    <property type="entry name" value="seco_metab_LLM"/>
    <property type="match status" value="1"/>
</dbReference>
<dbReference type="SUPFAM" id="SSF47336">
    <property type="entry name" value="ACP-like"/>
    <property type="match status" value="1"/>
</dbReference>